<organism evidence="1 2">
    <name type="scientific">Cohnella faecalis</name>
    <dbReference type="NCBI Taxonomy" id="2315694"/>
    <lineage>
        <taxon>Bacteria</taxon>
        <taxon>Bacillati</taxon>
        <taxon>Bacillota</taxon>
        <taxon>Bacilli</taxon>
        <taxon>Bacillales</taxon>
        <taxon>Paenibacillaceae</taxon>
        <taxon>Cohnella</taxon>
    </lineage>
</organism>
<sequence length="308" mass="34175">MLRLLWIAGISLVLRQNAVPDELSIVNQGTTVAKVNRGDYSLPATPLIDPAKLDSLLDNVERQTFRLPRDAEIGNHGGIVAEQPGYRLDRAGFTHLFHIYFYGSGTSSMEVPLKLIYPKVDSELLAYLREKPIGHYVTYFNAGNKNRSRNIALAAKAINNQVVFPNETFSFNQIVGQRNEKKGYVRAPVIVRGELSEGIGGGICQVSSTLFNAVDRAGLLIVKRYSHSRHVPYVLPGRDATVSWGGPDFAFRNPYNQPILIRAFASGGRMFISIYSSEVIDYRPRAVPGTSKRLPEEISIETGSPKRN</sequence>
<evidence type="ECO:0000313" key="2">
    <source>
        <dbReference type="Proteomes" id="UP000266340"/>
    </source>
</evidence>
<dbReference type="PANTHER" id="PTHR35788">
    <property type="entry name" value="EXPORTED PROTEIN-RELATED"/>
    <property type="match status" value="1"/>
</dbReference>
<evidence type="ECO:0000313" key="1">
    <source>
        <dbReference type="EMBL" id="RIE05194.1"/>
    </source>
</evidence>
<protein>
    <recommendedName>
        <fullName evidence="3">Peptidoglycan binding domain-containing protein</fullName>
    </recommendedName>
</protein>
<gene>
    <name evidence="1" type="ORF">D3H35_02150</name>
</gene>
<evidence type="ECO:0008006" key="3">
    <source>
        <dbReference type="Google" id="ProtNLM"/>
    </source>
</evidence>
<dbReference type="OrthoDB" id="9813301at2"/>
<dbReference type="EMBL" id="QXJM01000015">
    <property type="protein sequence ID" value="RIE05194.1"/>
    <property type="molecule type" value="Genomic_DNA"/>
</dbReference>
<dbReference type="Proteomes" id="UP000266340">
    <property type="component" value="Unassembled WGS sequence"/>
</dbReference>
<reference evidence="1 2" key="1">
    <citation type="submission" date="2018-09" db="EMBL/GenBank/DDBJ databases">
        <title>Cohnella cavernae sp. nov., isolated from a karst cave.</title>
        <authorList>
            <person name="Zhu H."/>
        </authorList>
    </citation>
    <scope>NUCLEOTIDE SEQUENCE [LARGE SCALE GENOMIC DNA]</scope>
    <source>
        <strain evidence="1 2">K2E09-144</strain>
    </source>
</reference>
<name>A0A398D260_9BACL</name>
<dbReference type="AlphaFoldDB" id="A0A398D260"/>
<accession>A0A398D260</accession>
<dbReference type="PANTHER" id="PTHR35788:SF1">
    <property type="entry name" value="EXPORTED PROTEIN"/>
    <property type="match status" value="1"/>
</dbReference>
<dbReference type="Pfam" id="PF04294">
    <property type="entry name" value="VanW"/>
    <property type="match status" value="1"/>
</dbReference>
<proteinExistence type="predicted"/>
<comment type="caution">
    <text evidence="1">The sequence shown here is derived from an EMBL/GenBank/DDBJ whole genome shotgun (WGS) entry which is preliminary data.</text>
</comment>
<keyword evidence="2" id="KW-1185">Reference proteome</keyword>
<dbReference type="InterPro" id="IPR052913">
    <property type="entry name" value="Glycopeptide_resist_protein"/>
</dbReference>
<dbReference type="InterPro" id="IPR007391">
    <property type="entry name" value="Vancomycin_resist_VanW"/>
</dbReference>
<dbReference type="RefSeq" id="WP_119147574.1">
    <property type="nucleotide sequence ID" value="NZ_JBHSOV010000044.1"/>
</dbReference>